<evidence type="ECO:0000256" key="1">
    <source>
        <dbReference type="SAM" id="MobiDB-lite"/>
    </source>
</evidence>
<gene>
    <name evidence="2" type="ORF">CDAR_2991</name>
</gene>
<evidence type="ECO:0000313" key="3">
    <source>
        <dbReference type="Proteomes" id="UP001054837"/>
    </source>
</evidence>
<feature type="compositionally biased region" description="Acidic residues" evidence="1">
    <location>
        <begin position="103"/>
        <end position="118"/>
    </location>
</feature>
<sequence>MVKADIPEVGMGVTDEEINAKEICQQLSSLKCEIAGLDAHLQYNIVLKNTKQKFLINRTKQNYAEQKFLKTPNAYLKYGQICNDILCIQQTFDIQRIDRLANMEEESTSQEQSQDTDDQPATKPPPIMLSQTANYTQALQEIHRKYPKTEDKGHIKKISENEESYRKIITYLNNSI</sequence>
<comment type="caution">
    <text evidence="2">The sequence shown here is derived from an EMBL/GenBank/DDBJ whole genome shotgun (WGS) entry which is preliminary data.</text>
</comment>
<evidence type="ECO:0000313" key="2">
    <source>
        <dbReference type="EMBL" id="GIY61524.1"/>
    </source>
</evidence>
<organism evidence="2 3">
    <name type="scientific">Caerostris darwini</name>
    <dbReference type="NCBI Taxonomy" id="1538125"/>
    <lineage>
        <taxon>Eukaryota</taxon>
        <taxon>Metazoa</taxon>
        <taxon>Ecdysozoa</taxon>
        <taxon>Arthropoda</taxon>
        <taxon>Chelicerata</taxon>
        <taxon>Arachnida</taxon>
        <taxon>Araneae</taxon>
        <taxon>Araneomorphae</taxon>
        <taxon>Entelegynae</taxon>
        <taxon>Araneoidea</taxon>
        <taxon>Araneidae</taxon>
        <taxon>Caerostris</taxon>
    </lineage>
</organism>
<proteinExistence type="predicted"/>
<reference evidence="2 3" key="1">
    <citation type="submission" date="2021-06" db="EMBL/GenBank/DDBJ databases">
        <title>Caerostris darwini draft genome.</title>
        <authorList>
            <person name="Kono N."/>
            <person name="Arakawa K."/>
        </authorList>
    </citation>
    <scope>NUCLEOTIDE SEQUENCE [LARGE SCALE GENOMIC DNA]</scope>
</reference>
<dbReference type="EMBL" id="BPLQ01011947">
    <property type="protein sequence ID" value="GIY61524.1"/>
    <property type="molecule type" value="Genomic_DNA"/>
</dbReference>
<protein>
    <submittedName>
        <fullName evidence="2">Uncharacterized protein</fullName>
    </submittedName>
</protein>
<name>A0AAV4UUQ9_9ARAC</name>
<dbReference type="Proteomes" id="UP001054837">
    <property type="component" value="Unassembled WGS sequence"/>
</dbReference>
<accession>A0AAV4UUQ9</accession>
<keyword evidence="3" id="KW-1185">Reference proteome</keyword>
<dbReference type="AlphaFoldDB" id="A0AAV4UUQ9"/>
<feature type="region of interest" description="Disordered" evidence="1">
    <location>
        <begin position="103"/>
        <end position="128"/>
    </location>
</feature>